<evidence type="ECO:0000256" key="1">
    <source>
        <dbReference type="SAM" id="Coils"/>
    </source>
</evidence>
<dbReference type="OrthoDB" id="306299at2759"/>
<protein>
    <submittedName>
        <fullName evidence="3">Uncharacterized protein</fullName>
    </submittedName>
</protein>
<feature type="region of interest" description="Disordered" evidence="2">
    <location>
        <begin position="254"/>
        <end position="283"/>
    </location>
</feature>
<dbReference type="AlphaFoldDB" id="A0A1R2C850"/>
<proteinExistence type="predicted"/>
<dbReference type="EMBL" id="MPUH01000246">
    <property type="protein sequence ID" value="OMJ85140.1"/>
    <property type="molecule type" value="Genomic_DNA"/>
</dbReference>
<comment type="caution">
    <text evidence="3">The sequence shown here is derived from an EMBL/GenBank/DDBJ whole genome shotgun (WGS) entry which is preliminary data.</text>
</comment>
<organism evidence="3 4">
    <name type="scientific">Stentor coeruleus</name>
    <dbReference type="NCBI Taxonomy" id="5963"/>
    <lineage>
        <taxon>Eukaryota</taxon>
        <taxon>Sar</taxon>
        <taxon>Alveolata</taxon>
        <taxon>Ciliophora</taxon>
        <taxon>Postciliodesmatophora</taxon>
        <taxon>Heterotrichea</taxon>
        <taxon>Heterotrichida</taxon>
        <taxon>Stentoridae</taxon>
        <taxon>Stentor</taxon>
    </lineage>
</organism>
<evidence type="ECO:0000313" key="3">
    <source>
        <dbReference type="EMBL" id="OMJ85140.1"/>
    </source>
</evidence>
<dbReference type="Proteomes" id="UP000187209">
    <property type="component" value="Unassembled WGS sequence"/>
</dbReference>
<feature type="coiled-coil region" evidence="1">
    <location>
        <begin position="43"/>
        <end position="226"/>
    </location>
</feature>
<accession>A0A1R2C850</accession>
<keyword evidence="4" id="KW-1185">Reference proteome</keyword>
<evidence type="ECO:0000313" key="4">
    <source>
        <dbReference type="Proteomes" id="UP000187209"/>
    </source>
</evidence>
<name>A0A1R2C850_9CILI</name>
<gene>
    <name evidence="3" type="ORF">SteCoe_13606</name>
</gene>
<evidence type="ECO:0000256" key="2">
    <source>
        <dbReference type="SAM" id="MobiDB-lite"/>
    </source>
</evidence>
<keyword evidence="1" id="KW-0175">Coiled coil</keyword>
<reference evidence="3 4" key="1">
    <citation type="submission" date="2016-11" db="EMBL/GenBank/DDBJ databases">
        <title>The macronuclear genome of Stentor coeruleus: a giant cell with tiny introns.</title>
        <authorList>
            <person name="Slabodnick M."/>
            <person name="Ruby J.G."/>
            <person name="Reiff S.B."/>
            <person name="Swart E.C."/>
            <person name="Gosai S."/>
            <person name="Prabakaran S."/>
            <person name="Witkowska E."/>
            <person name="Larue G.E."/>
            <person name="Fisher S."/>
            <person name="Freeman R.M."/>
            <person name="Gunawardena J."/>
            <person name="Chu W."/>
            <person name="Stover N.A."/>
            <person name="Gregory B.D."/>
            <person name="Nowacki M."/>
            <person name="Derisi J."/>
            <person name="Roy S.W."/>
            <person name="Marshall W.F."/>
            <person name="Sood P."/>
        </authorList>
    </citation>
    <scope>NUCLEOTIDE SEQUENCE [LARGE SCALE GENOMIC DNA]</scope>
    <source>
        <strain evidence="3">WM001</strain>
    </source>
</reference>
<sequence length="283" mass="33486">MSSSVEVEIFIKEFLKEIFLEKCNLEDCSMTSEEEQSIQDLTINEVIENLREIFKELMQFKKEYLSQDKSELLQRSEKFESMLQKLEAEVRNHIRVEHQLKLHIETNQSQAEELEQQNNKLLSQIKELNDKIKNFSKNSFDKRDSKDFHEKIERLEAKLASKNNVITKLEGEVTRLKRIAETGKENVRKFDVKNVKEKKEEIEEIKQKFEEKAVDLQKLEQVLKERSCSRAMKERNRSLRKSVVDNEILKNKNTEVKRLGTGKVHSRSTSEQMRPLSALKKRS</sequence>